<dbReference type="Proteomes" id="UP000231501">
    <property type="component" value="Unassembled WGS sequence"/>
</dbReference>
<organism evidence="1 2">
    <name type="scientific">Roseateles chitinivorans</name>
    <dbReference type="NCBI Taxonomy" id="2917965"/>
    <lineage>
        <taxon>Bacteria</taxon>
        <taxon>Pseudomonadati</taxon>
        <taxon>Pseudomonadota</taxon>
        <taxon>Betaproteobacteria</taxon>
        <taxon>Burkholderiales</taxon>
        <taxon>Sphaerotilaceae</taxon>
        <taxon>Roseateles</taxon>
    </lineage>
</organism>
<gene>
    <name evidence="1" type="ORF">CS062_10140</name>
</gene>
<sequence length="187" mass="21197">MPTSRLASFRGVALLAAPFRRMARLLSIDVRLERKGRRLGIRVTAPPSETPPRDNGALEAQKSTSIALKRLLDTHRQTRRVMRHLGYVERALATRGQEALNDLPVEVLAKALKQFESLVSNWSEPLLAGLRSQMAMAVLRRSDDALHGDAPDRRSEFYTDSRLEVRDDSPSAFMEFERAFQLHHSRP</sequence>
<dbReference type="AlphaFoldDB" id="A0A2G9CAB3"/>
<name>A0A2G9CAB3_9BURK</name>
<evidence type="ECO:0000313" key="2">
    <source>
        <dbReference type="Proteomes" id="UP000231501"/>
    </source>
</evidence>
<evidence type="ECO:0000313" key="1">
    <source>
        <dbReference type="EMBL" id="PIM53371.1"/>
    </source>
</evidence>
<keyword evidence="2" id="KW-1185">Reference proteome</keyword>
<comment type="caution">
    <text evidence="1">The sequence shown here is derived from an EMBL/GenBank/DDBJ whole genome shotgun (WGS) entry which is preliminary data.</text>
</comment>
<dbReference type="EMBL" id="PEOG01000022">
    <property type="protein sequence ID" value="PIM53371.1"/>
    <property type="molecule type" value="Genomic_DNA"/>
</dbReference>
<proteinExistence type="predicted"/>
<protein>
    <submittedName>
        <fullName evidence="1">Uncharacterized protein</fullName>
    </submittedName>
</protein>
<accession>A0A2G9CAB3</accession>
<reference evidence="1 2" key="1">
    <citation type="submission" date="2017-11" db="EMBL/GenBank/DDBJ databases">
        <title>Draft genome sequence of Mitsuaria sp. HWN-4.</title>
        <authorList>
            <person name="Gundlapally S.R."/>
        </authorList>
    </citation>
    <scope>NUCLEOTIDE SEQUENCE [LARGE SCALE GENOMIC DNA]</scope>
    <source>
        <strain evidence="1 2">HWN-4</strain>
    </source>
</reference>